<protein>
    <recommendedName>
        <fullName evidence="1">Dienelactone hydrolase domain-containing protein</fullName>
    </recommendedName>
</protein>
<dbReference type="HOGENOM" id="CLU_2151668_0_0_1"/>
<evidence type="ECO:0000313" key="3">
    <source>
        <dbReference type="Proteomes" id="UP000011777"/>
    </source>
</evidence>
<keyword evidence="3" id="KW-1185">Reference proteome</keyword>
<evidence type="ECO:0000313" key="2">
    <source>
        <dbReference type="EMBL" id="EMG45282.1"/>
    </source>
</evidence>
<accession>M3HDG9</accession>
<evidence type="ECO:0000259" key="1">
    <source>
        <dbReference type="Pfam" id="PF01738"/>
    </source>
</evidence>
<dbReference type="STRING" id="1245528.M3HDG9"/>
<dbReference type="AlphaFoldDB" id="M3HDG9"/>
<proteinExistence type="predicted"/>
<dbReference type="eggNOG" id="KOG3043">
    <property type="taxonomic scope" value="Eukaryota"/>
</dbReference>
<dbReference type="Gene3D" id="3.40.50.1820">
    <property type="entry name" value="alpha/beta hydrolase"/>
    <property type="match status" value="1"/>
</dbReference>
<name>M3HDG9_CANMX</name>
<feature type="non-terminal residue" evidence="2">
    <location>
        <position position="112"/>
    </location>
</feature>
<dbReference type="Proteomes" id="UP000011777">
    <property type="component" value="Unassembled WGS sequence"/>
</dbReference>
<dbReference type="InterPro" id="IPR002925">
    <property type="entry name" value="Dienelactn_hydro"/>
</dbReference>
<dbReference type="InterPro" id="IPR029058">
    <property type="entry name" value="AB_hydrolase_fold"/>
</dbReference>
<dbReference type="EMBL" id="AOGT01002780">
    <property type="protein sequence ID" value="EMG45282.1"/>
    <property type="molecule type" value="Genomic_DNA"/>
</dbReference>
<feature type="non-terminal residue" evidence="2">
    <location>
        <position position="1"/>
    </location>
</feature>
<reference evidence="2 3" key="1">
    <citation type="submission" date="2013-02" db="EMBL/GenBank/DDBJ databases">
        <title>Genome sequence of Candida maltosa Xu316, a potential industrial strain for xylitol and ethanol production.</title>
        <authorList>
            <person name="Yu J."/>
            <person name="Wang Q."/>
            <person name="Geng X."/>
            <person name="Bao W."/>
            <person name="He P."/>
            <person name="Cai J."/>
        </authorList>
    </citation>
    <scope>NUCLEOTIDE SEQUENCE [LARGE SCALE GENOMIC DNA]</scope>
    <source>
        <strain evidence="3">Xu316</strain>
    </source>
</reference>
<organism evidence="2 3">
    <name type="scientific">Candida maltosa (strain Xu316)</name>
    <name type="common">Yeast</name>
    <dbReference type="NCBI Taxonomy" id="1245528"/>
    <lineage>
        <taxon>Eukaryota</taxon>
        <taxon>Fungi</taxon>
        <taxon>Dikarya</taxon>
        <taxon>Ascomycota</taxon>
        <taxon>Saccharomycotina</taxon>
        <taxon>Pichiomycetes</taxon>
        <taxon>Debaryomycetaceae</taxon>
        <taxon>Candida/Lodderomyces clade</taxon>
        <taxon>Candida</taxon>
    </lineage>
</organism>
<dbReference type="SUPFAM" id="SSF53474">
    <property type="entry name" value="alpha/beta-Hydrolases"/>
    <property type="match status" value="1"/>
</dbReference>
<dbReference type="GO" id="GO:0016787">
    <property type="term" value="F:hydrolase activity"/>
    <property type="evidence" value="ECO:0007669"/>
    <property type="project" value="InterPro"/>
</dbReference>
<dbReference type="PANTHER" id="PTHR17630">
    <property type="entry name" value="DIENELACTONE HYDROLASE"/>
    <property type="match status" value="1"/>
</dbReference>
<dbReference type="PANTHER" id="PTHR17630:SF44">
    <property type="entry name" value="PROTEIN AIM2"/>
    <property type="match status" value="1"/>
</dbReference>
<dbReference type="Pfam" id="PF01738">
    <property type="entry name" value="DLH"/>
    <property type="match status" value="1"/>
</dbReference>
<gene>
    <name evidence="2" type="ORF">G210_5089</name>
</gene>
<comment type="caution">
    <text evidence="2">The sequence shown here is derived from an EMBL/GenBank/DDBJ whole genome shotgun (WGS) entry which is preliminary data.</text>
</comment>
<feature type="domain" description="Dienelactone hydrolase" evidence="1">
    <location>
        <begin position="13"/>
        <end position="112"/>
    </location>
</feature>
<sequence>TPIGTHQEIFGLDTYTVGDSSSKQIIVILTDVYGNKLNNVLLIADEISQNGYRVLIPDILKGNPITPADDLTEWLSKHTAEITAPIVDTFLKQVKETLKPEFLGGIGYCFGA</sequence>
<dbReference type="OrthoDB" id="17560at2759"/>